<dbReference type="InterPro" id="IPR000843">
    <property type="entry name" value="HTH_LacI"/>
</dbReference>
<dbReference type="GO" id="GO:0000976">
    <property type="term" value="F:transcription cis-regulatory region binding"/>
    <property type="evidence" value="ECO:0007669"/>
    <property type="project" value="TreeGrafter"/>
</dbReference>
<dbReference type="InterPro" id="IPR010982">
    <property type="entry name" value="Lambda_DNA-bd_dom_sf"/>
</dbReference>
<keyword evidence="3" id="KW-0804">Transcription</keyword>
<dbReference type="PROSITE" id="PS50932">
    <property type="entry name" value="HTH_LACI_2"/>
    <property type="match status" value="1"/>
</dbReference>
<dbReference type="SUPFAM" id="SSF53822">
    <property type="entry name" value="Periplasmic binding protein-like I"/>
    <property type="match status" value="1"/>
</dbReference>
<dbReference type="GO" id="GO:0003700">
    <property type="term" value="F:DNA-binding transcription factor activity"/>
    <property type="evidence" value="ECO:0007669"/>
    <property type="project" value="TreeGrafter"/>
</dbReference>
<evidence type="ECO:0000313" key="6">
    <source>
        <dbReference type="Proteomes" id="UP000077881"/>
    </source>
</evidence>
<name>A0A177ZJY3_9BACI</name>
<dbReference type="CDD" id="cd01392">
    <property type="entry name" value="HTH_LacI"/>
    <property type="match status" value="1"/>
</dbReference>
<evidence type="ECO:0000313" key="5">
    <source>
        <dbReference type="EMBL" id="OAK67893.1"/>
    </source>
</evidence>
<dbReference type="CDD" id="cd06267">
    <property type="entry name" value="PBP1_LacI_sugar_binding-like"/>
    <property type="match status" value="1"/>
</dbReference>
<dbReference type="SUPFAM" id="SSF47413">
    <property type="entry name" value="lambda repressor-like DNA-binding domains"/>
    <property type="match status" value="1"/>
</dbReference>
<dbReference type="SMART" id="SM00354">
    <property type="entry name" value="HTH_LACI"/>
    <property type="match status" value="1"/>
</dbReference>
<dbReference type="InterPro" id="IPR028082">
    <property type="entry name" value="Peripla_BP_I"/>
</dbReference>
<feature type="domain" description="HTH lacI-type" evidence="4">
    <location>
        <begin position="5"/>
        <end position="60"/>
    </location>
</feature>
<dbReference type="Proteomes" id="UP000077881">
    <property type="component" value="Unassembled WGS sequence"/>
</dbReference>
<dbReference type="Pfam" id="PF00356">
    <property type="entry name" value="LacI"/>
    <property type="match status" value="1"/>
</dbReference>
<keyword evidence="2" id="KW-0238">DNA-binding</keyword>
<dbReference type="STRING" id="217031.ABB05_17790"/>
<dbReference type="OrthoDB" id="9796186at2"/>
<dbReference type="EMBL" id="LDJR01000058">
    <property type="protein sequence ID" value="OAK67893.1"/>
    <property type="molecule type" value="Genomic_DNA"/>
</dbReference>
<keyword evidence="1" id="KW-0805">Transcription regulation</keyword>
<dbReference type="PATRIC" id="fig|217031.6.peg.3858"/>
<dbReference type="Gene3D" id="1.10.260.40">
    <property type="entry name" value="lambda repressor-like DNA-binding domains"/>
    <property type="match status" value="1"/>
</dbReference>
<evidence type="ECO:0000256" key="2">
    <source>
        <dbReference type="ARBA" id="ARBA00023125"/>
    </source>
</evidence>
<accession>A0A177ZJY3</accession>
<reference evidence="5 6" key="1">
    <citation type="submission" date="2015-05" db="EMBL/GenBank/DDBJ databases">
        <title>Comparison of genome.</title>
        <authorList>
            <person name="Zheng Z."/>
            <person name="Sun M."/>
        </authorList>
    </citation>
    <scope>NUCLEOTIDE SEQUENCE [LARGE SCALE GENOMIC DNA]</scope>
    <source>
        <strain evidence="5 6">G25-74</strain>
    </source>
</reference>
<gene>
    <name evidence="5" type="ORF">ABB05_17790</name>
</gene>
<dbReference type="Pfam" id="PF13377">
    <property type="entry name" value="Peripla_BP_3"/>
    <property type="match status" value="1"/>
</dbReference>
<dbReference type="RefSeq" id="WP_064468623.1">
    <property type="nucleotide sequence ID" value="NZ_LDJR01000058.1"/>
</dbReference>
<comment type="caution">
    <text evidence="5">The sequence shown here is derived from an EMBL/GenBank/DDBJ whole genome shotgun (WGS) entry which is preliminary data.</text>
</comment>
<dbReference type="AlphaFoldDB" id="A0A177ZJY3"/>
<evidence type="ECO:0000256" key="1">
    <source>
        <dbReference type="ARBA" id="ARBA00023015"/>
    </source>
</evidence>
<sequence>MKKQTTIYDIARKAKTSTATVSRVLSNSNYPVSNELKERIKEVAKELNYIPNMIGRQLKTNNSMTIGVIIPSITNPFYSSIVLGIEDIARSRGYHVLLCNSHRSSELEEEYLKTLFEKQVRGLIVSSISSNKELVEALVQKGLNVVAFDQTIEGLESSQIQFDFRKGGFLATEHLIEKGHRKIAFISSPLTRPSRLSIYEGYQQALEKYEIEVEREWIQIASREEEISERNYEFKNGIDLTKKLLQCSDLPTAIFVCNDMTAFGVMNELANQGIKVPQQMSVIGFDNIEFSQMMTPPLTTIQQPDYEMGRMACNLLLDQLDGEETKQVDIILQPKVVERQSTKVLDKVFLFK</sequence>
<dbReference type="Gene3D" id="3.40.50.2300">
    <property type="match status" value="2"/>
</dbReference>
<organism evidence="5 6">
    <name type="scientific">Lederbergia galactosidilytica</name>
    <dbReference type="NCBI Taxonomy" id="217031"/>
    <lineage>
        <taxon>Bacteria</taxon>
        <taxon>Bacillati</taxon>
        <taxon>Bacillota</taxon>
        <taxon>Bacilli</taxon>
        <taxon>Bacillales</taxon>
        <taxon>Bacillaceae</taxon>
        <taxon>Lederbergia</taxon>
    </lineage>
</organism>
<evidence type="ECO:0000259" key="4">
    <source>
        <dbReference type="PROSITE" id="PS50932"/>
    </source>
</evidence>
<keyword evidence="6" id="KW-1185">Reference proteome</keyword>
<proteinExistence type="predicted"/>
<dbReference type="PANTHER" id="PTHR30146">
    <property type="entry name" value="LACI-RELATED TRANSCRIPTIONAL REPRESSOR"/>
    <property type="match status" value="1"/>
</dbReference>
<dbReference type="InterPro" id="IPR046335">
    <property type="entry name" value="LacI/GalR-like_sensor"/>
</dbReference>
<dbReference type="PANTHER" id="PTHR30146:SF109">
    <property type="entry name" value="HTH-TYPE TRANSCRIPTIONAL REGULATOR GALS"/>
    <property type="match status" value="1"/>
</dbReference>
<protein>
    <submittedName>
        <fullName evidence="5">LacI family transcriptional regulator</fullName>
    </submittedName>
</protein>
<evidence type="ECO:0000256" key="3">
    <source>
        <dbReference type="ARBA" id="ARBA00023163"/>
    </source>
</evidence>